<dbReference type="AlphaFoldDB" id="A0A6J4TSU8"/>
<organism evidence="2">
    <name type="scientific">uncultured Thermomicrobiales bacterium</name>
    <dbReference type="NCBI Taxonomy" id="1645740"/>
    <lineage>
        <taxon>Bacteria</taxon>
        <taxon>Pseudomonadati</taxon>
        <taxon>Thermomicrobiota</taxon>
        <taxon>Thermomicrobia</taxon>
        <taxon>Thermomicrobiales</taxon>
        <taxon>environmental samples</taxon>
    </lineage>
</organism>
<accession>A0A6J4TSU8</accession>
<feature type="region of interest" description="Disordered" evidence="1">
    <location>
        <begin position="1"/>
        <end position="58"/>
    </location>
</feature>
<proteinExistence type="predicted"/>
<gene>
    <name evidence="2" type="ORF">AVDCRST_MAG73-874</name>
</gene>
<name>A0A6J4TSU8_9BACT</name>
<dbReference type="EMBL" id="CADCWE010000049">
    <property type="protein sequence ID" value="CAA9530182.1"/>
    <property type="molecule type" value="Genomic_DNA"/>
</dbReference>
<reference evidence="2" key="1">
    <citation type="submission" date="2020-02" db="EMBL/GenBank/DDBJ databases">
        <authorList>
            <person name="Meier V. D."/>
        </authorList>
    </citation>
    <scope>NUCLEOTIDE SEQUENCE</scope>
    <source>
        <strain evidence="2">AVDCRST_MAG73</strain>
    </source>
</reference>
<protein>
    <submittedName>
        <fullName evidence="2">Uncharacterized protein</fullName>
    </submittedName>
</protein>
<sequence length="58" mass="6192">WRSAMGGTPPARATRPAGRPPRGRGWGRQARSATAGKCTAWWRGRMNASPHPGPQGRG</sequence>
<evidence type="ECO:0000313" key="2">
    <source>
        <dbReference type="EMBL" id="CAA9530182.1"/>
    </source>
</evidence>
<feature type="non-terminal residue" evidence="2">
    <location>
        <position position="58"/>
    </location>
</feature>
<feature type="non-terminal residue" evidence="2">
    <location>
        <position position="1"/>
    </location>
</feature>
<feature type="compositionally biased region" description="Low complexity" evidence="1">
    <location>
        <begin position="1"/>
        <end position="17"/>
    </location>
</feature>
<evidence type="ECO:0000256" key="1">
    <source>
        <dbReference type="SAM" id="MobiDB-lite"/>
    </source>
</evidence>